<protein>
    <submittedName>
        <fullName evidence="1">Uncharacterized protein</fullName>
    </submittedName>
</protein>
<dbReference type="Proteomes" id="UP001221898">
    <property type="component" value="Unassembled WGS sequence"/>
</dbReference>
<proteinExistence type="predicted"/>
<evidence type="ECO:0000313" key="1">
    <source>
        <dbReference type="EMBL" id="KAJ8418743.1"/>
    </source>
</evidence>
<dbReference type="EMBL" id="JAINUG010000001">
    <property type="protein sequence ID" value="KAJ8418743.1"/>
    <property type="molecule type" value="Genomic_DNA"/>
</dbReference>
<comment type="caution">
    <text evidence="1">The sequence shown here is derived from an EMBL/GenBank/DDBJ whole genome shotgun (WGS) entry which is preliminary data.</text>
</comment>
<organism evidence="1 2">
    <name type="scientific">Aldrovandia affinis</name>
    <dbReference type="NCBI Taxonomy" id="143900"/>
    <lineage>
        <taxon>Eukaryota</taxon>
        <taxon>Metazoa</taxon>
        <taxon>Chordata</taxon>
        <taxon>Craniata</taxon>
        <taxon>Vertebrata</taxon>
        <taxon>Euteleostomi</taxon>
        <taxon>Actinopterygii</taxon>
        <taxon>Neopterygii</taxon>
        <taxon>Teleostei</taxon>
        <taxon>Notacanthiformes</taxon>
        <taxon>Halosauridae</taxon>
        <taxon>Aldrovandia</taxon>
    </lineage>
</organism>
<keyword evidence="2" id="KW-1185">Reference proteome</keyword>
<gene>
    <name evidence="1" type="ORF">AAFF_G00002420</name>
</gene>
<evidence type="ECO:0000313" key="2">
    <source>
        <dbReference type="Proteomes" id="UP001221898"/>
    </source>
</evidence>
<dbReference type="AlphaFoldDB" id="A0AAD7TEN7"/>
<reference evidence="1" key="1">
    <citation type="journal article" date="2023" name="Science">
        <title>Genome structures resolve the early diversification of teleost fishes.</title>
        <authorList>
            <person name="Parey E."/>
            <person name="Louis A."/>
            <person name="Montfort J."/>
            <person name="Bouchez O."/>
            <person name="Roques C."/>
            <person name="Iampietro C."/>
            <person name="Lluch J."/>
            <person name="Castinel A."/>
            <person name="Donnadieu C."/>
            <person name="Desvignes T."/>
            <person name="Floi Bucao C."/>
            <person name="Jouanno E."/>
            <person name="Wen M."/>
            <person name="Mejri S."/>
            <person name="Dirks R."/>
            <person name="Jansen H."/>
            <person name="Henkel C."/>
            <person name="Chen W.J."/>
            <person name="Zahm M."/>
            <person name="Cabau C."/>
            <person name="Klopp C."/>
            <person name="Thompson A.W."/>
            <person name="Robinson-Rechavi M."/>
            <person name="Braasch I."/>
            <person name="Lecointre G."/>
            <person name="Bobe J."/>
            <person name="Postlethwait J.H."/>
            <person name="Berthelot C."/>
            <person name="Roest Crollius H."/>
            <person name="Guiguen Y."/>
        </authorList>
    </citation>
    <scope>NUCLEOTIDE SEQUENCE</scope>
    <source>
        <strain evidence="1">NC1722</strain>
    </source>
</reference>
<sequence length="118" mass="12866">MPTLSSELQMPVSSIATEIKRLNDLTSVRSLRRSPLRQAVCSLRGIRLLQLRLLNGANSSKSAYVKKGTSAVISITIDTALSLASSSSEREGIRERRGATYFTICEEANPEAVVLPPY</sequence>
<accession>A0AAD7TEN7</accession>
<name>A0AAD7TEN7_9TELE</name>